<reference evidence="2" key="1">
    <citation type="submission" date="2016-11" db="EMBL/GenBank/DDBJ databases">
        <authorList>
            <person name="Varghese N."/>
            <person name="Submissions S."/>
        </authorList>
    </citation>
    <scope>NUCLEOTIDE SEQUENCE [LARGE SCALE GENOMIC DNA]</scope>
    <source>
        <strain evidence="2">DSM 15285</strain>
    </source>
</reference>
<dbReference type="AlphaFoldDB" id="A0A1M5SY22"/>
<proteinExistence type="predicted"/>
<accession>A0A1M5SY22</accession>
<dbReference type="EMBL" id="FQXH01000025">
    <property type="protein sequence ID" value="SHH43250.1"/>
    <property type="molecule type" value="Genomic_DNA"/>
</dbReference>
<keyword evidence="2" id="KW-1185">Reference proteome</keyword>
<dbReference type="Proteomes" id="UP000242520">
    <property type="component" value="Unassembled WGS sequence"/>
</dbReference>
<dbReference type="STRING" id="1123350.SAMN02744040_01956"/>
<organism evidence="1 2">
    <name type="scientific">Tepidibacter thalassicus DSM 15285</name>
    <dbReference type="NCBI Taxonomy" id="1123350"/>
    <lineage>
        <taxon>Bacteria</taxon>
        <taxon>Bacillati</taxon>
        <taxon>Bacillota</taxon>
        <taxon>Clostridia</taxon>
        <taxon>Peptostreptococcales</taxon>
        <taxon>Peptostreptococcaceae</taxon>
        <taxon>Tepidibacter</taxon>
    </lineage>
</organism>
<gene>
    <name evidence="1" type="ORF">SAMN02744040_01956</name>
</gene>
<dbReference type="RefSeq" id="WP_072725950.1">
    <property type="nucleotide sequence ID" value="NZ_FQXH01000025.1"/>
</dbReference>
<protein>
    <submittedName>
        <fullName evidence="1">Uncharacterized protein</fullName>
    </submittedName>
</protein>
<evidence type="ECO:0000313" key="1">
    <source>
        <dbReference type="EMBL" id="SHH43250.1"/>
    </source>
</evidence>
<sequence>MAVPLPWLNTWYKWDEKEGLRFVVENYYDYDEGYRFDLPQNWKDKFTLKEYNINNQKRVVFYSLEKSKNIKNELLTIEYFEKNNWKKEEKKLNEKNKKFIYLGENKKTVFVAFLNNKYLDRNKDFYVDRENIHKNFKLLY</sequence>
<name>A0A1M5SY22_9FIRM</name>
<dbReference type="OrthoDB" id="1743319at2"/>
<evidence type="ECO:0000313" key="2">
    <source>
        <dbReference type="Proteomes" id="UP000242520"/>
    </source>
</evidence>